<keyword evidence="2" id="KW-1185">Reference proteome</keyword>
<dbReference type="RefSeq" id="WP_350402039.1">
    <property type="nucleotide sequence ID" value="NZ_JBELOE010000216.1"/>
</dbReference>
<dbReference type="EMBL" id="JBELOE010000216">
    <property type="protein sequence ID" value="MER2492546.1"/>
    <property type="molecule type" value="Genomic_DNA"/>
</dbReference>
<dbReference type="SUPFAM" id="SSF160574">
    <property type="entry name" value="BT0923-like"/>
    <property type="match status" value="1"/>
</dbReference>
<dbReference type="PROSITE" id="PS51257">
    <property type="entry name" value="PROKAR_LIPOPROTEIN"/>
    <property type="match status" value="1"/>
</dbReference>
<reference evidence="1 2" key="1">
    <citation type="submission" date="2024-06" db="EMBL/GenBank/DDBJ databases">
        <authorList>
            <person name="Chen R.Y."/>
        </authorList>
    </citation>
    <scope>NUCLEOTIDE SEQUENCE [LARGE SCALE GENOMIC DNA]</scope>
    <source>
        <strain evidence="1 2">D2</strain>
    </source>
</reference>
<name>A0ABV1RHX9_9ALTE</name>
<protein>
    <recommendedName>
        <fullName evidence="3">Beta-lactamase-inhibitor-like PepSY-like domain-containing protein</fullName>
    </recommendedName>
</protein>
<proteinExistence type="predicted"/>
<comment type="caution">
    <text evidence="1">The sequence shown here is derived from an EMBL/GenBank/DDBJ whole genome shotgun (WGS) entry which is preliminary data.</text>
</comment>
<evidence type="ECO:0000313" key="2">
    <source>
        <dbReference type="Proteomes" id="UP001467690"/>
    </source>
</evidence>
<sequence length="182" mass="20682">MRFTTIGTIVFVVLAVSACGKTTEAPQIPETKQEVGSSLHQKYKLELDEIPSKVLEAIRNKRAGFTVQEAEKELKHGKTYIDVEGIDDQGNEIEFDLLQVDGQWEIVEVQRDLTLEQCPAGVITTFKKHVPEVLPKRIIESEQTNGAIIYEFYVVDKQGQEAKYEVKLENGETEFLTSEWQH</sequence>
<evidence type="ECO:0000313" key="1">
    <source>
        <dbReference type="EMBL" id="MER2492546.1"/>
    </source>
</evidence>
<gene>
    <name evidence="1" type="ORF">ABS311_11740</name>
</gene>
<organism evidence="1 2">
    <name type="scientific">Catenovulum sediminis</name>
    <dbReference type="NCBI Taxonomy" id="1740262"/>
    <lineage>
        <taxon>Bacteria</taxon>
        <taxon>Pseudomonadati</taxon>
        <taxon>Pseudomonadota</taxon>
        <taxon>Gammaproteobacteria</taxon>
        <taxon>Alteromonadales</taxon>
        <taxon>Alteromonadaceae</taxon>
        <taxon>Catenovulum</taxon>
    </lineage>
</organism>
<evidence type="ECO:0008006" key="3">
    <source>
        <dbReference type="Google" id="ProtNLM"/>
    </source>
</evidence>
<accession>A0ABV1RHX9</accession>
<dbReference type="Proteomes" id="UP001467690">
    <property type="component" value="Unassembled WGS sequence"/>
</dbReference>